<sequence>MSKIFYDHLILIEELFEEIDQVEGTEMDKAELKKILDDIVHHRILSKILELLPEVHHVDFLERFHAAPFALDHLEYLEEKTDRDITSELVLIAVTVKKELKTEIHKYKPKHHKKHAKNS</sequence>
<comment type="caution">
    <text evidence="1">The sequence shown here is derived from an EMBL/GenBank/DDBJ whole genome shotgun (WGS) entry which is preliminary data.</text>
</comment>
<gene>
    <name evidence="1" type="ORF">UV59_C0007G0058</name>
</gene>
<dbReference type="Proteomes" id="UP000034543">
    <property type="component" value="Unassembled WGS sequence"/>
</dbReference>
<dbReference type="AlphaFoldDB" id="A0A0G1CI32"/>
<accession>A0A0G1CI32</accession>
<proteinExistence type="predicted"/>
<evidence type="ECO:0000313" key="2">
    <source>
        <dbReference type="Proteomes" id="UP000034543"/>
    </source>
</evidence>
<protein>
    <submittedName>
        <fullName evidence="1">Uncharacterized protein</fullName>
    </submittedName>
</protein>
<dbReference type="EMBL" id="LCFB01000007">
    <property type="protein sequence ID" value="KKS85475.1"/>
    <property type="molecule type" value="Genomic_DNA"/>
</dbReference>
<organism evidence="1 2">
    <name type="scientific">Candidatus Gottesmanbacteria bacterium GW2011_GWA1_43_11</name>
    <dbReference type="NCBI Taxonomy" id="1618436"/>
    <lineage>
        <taxon>Bacteria</taxon>
        <taxon>Candidatus Gottesmaniibacteriota</taxon>
    </lineage>
</organism>
<reference evidence="1 2" key="1">
    <citation type="journal article" date="2015" name="Nature">
        <title>rRNA introns, odd ribosomes, and small enigmatic genomes across a large radiation of phyla.</title>
        <authorList>
            <person name="Brown C.T."/>
            <person name="Hug L.A."/>
            <person name="Thomas B.C."/>
            <person name="Sharon I."/>
            <person name="Castelle C.J."/>
            <person name="Singh A."/>
            <person name="Wilkins M.J."/>
            <person name="Williams K.H."/>
            <person name="Banfield J.F."/>
        </authorList>
    </citation>
    <scope>NUCLEOTIDE SEQUENCE [LARGE SCALE GENOMIC DNA]</scope>
</reference>
<name>A0A0G1CI32_9BACT</name>
<evidence type="ECO:0000313" key="1">
    <source>
        <dbReference type="EMBL" id="KKS85475.1"/>
    </source>
</evidence>
<dbReference type="STRING" id="1618436.UV59_C0007G0058"/>